<proteinExistence type="predicted"/>
<keyword evidence="8" id="KW-0456">Lyase</keyword>
<dbReference type="PANTHER" id="PTHR43583:SF1">
    <property type="entry name" value="2-IMINOACETATE SYNTHASE"/>
    <property type="match status" value="1"/>
</dbReference>
<dbReference type="InterPro" id="IPR007197">
    <property type="entry name" value="rSAM"/>
</dbReference>
<name>A0A4Z0R7U4_9FIRM</name>
<gene>
    <name evidence="8" type="primary">thiH</name>
    <name evidence="8" type="ORF">E4K67_10085</name>
</gene>
<evidence type="ECO:0000256" key="2">
    <source>
        <dbReference type="ARBA" id="ARBA00022485"/>
    </source>
</evidence>
<evidence type="ECO:0000313" key="8">
    <source>
        <dbReference type="EMBL" id="TGE38299.1"/>
    </source>
</evidence>
<dbReference type="GO" id="GO:0036355">
    <property type="term" value="F:2-iminoacetate synthase activity"/>
    <property type="evidence" value="ECO:0007669"/>
    <property type="project" value="UniProtKB-EC"/>
</dbReference>
<dbReference type="NCBIfam" id="TIGR02351">
    <property type="entry name" value="thiH"/>
    <property type="match status" value="1"/>
</dbReference>
<comment type="caution">
    <text evidence="8">The sequence shown here is derived from an EMBL/GenBank/DDBJ whole genome shotgun (WGS) entry which is preliminary data.</text>
</comment>
<dbReference type="SFLD" id="SFLDS00029">
    <property type="entry name" value="Radical_SAM"/>
    <property type="match status" value="1"/>
</dbReference>
<keyword evidence="5" id="KW-0408">Iron</keyword>
<comment type="cofactor">
    <cofactor evidence="1">
        <name>[4Fe-4S] cluster</name>
        <dbReference type="ChEBI" id="CHEBI:49883"/>
    </cofactor>
</comment>
<dbReference type="InterPro" id="IPR013785">
    <property type="entry name" value="Aldolase_TIM"/>
</dbReference>
<dbReference type="SFLD" id="SFLDF00301">
    <property type="entry name" value="2-iminoacetate_synthase_(ThiH)"/>
    <property type="match status" value="1"/>
</dbReference>
<protein>
    <submittedName>
        <fullName evidence="8">2-iminoacetate synthase ThiH</fullName>
        <ecNumber evidence="8">4.1.99.19</ecNumber>
    </submittedName>
</protein>
<dbReference type="Pfam" id="PF06968">
    <property type="entry name" value="BATS"/>
    <property type="match status" value="1"/>
</dbReference>
<evidence type="ECO:0000256" key="6">
    <source>
        <dbReference type="ARBA" id="ARBA00023014"/>
    </source>
</evidence>
<feature type="domain" description="Biotin and thiamin synthesis-associated" evidence="7">
    <location>
        <begin position="255"/>
        <end position="360"/>
    </location>
</feature>
<dbReference type="Gene3D" id="3.20.20.70">
    <property type="entry name" value="Aldolase class I"/>
    <property type="match status" value="1"/>
</dbReference>
<dbReference type="SUPFAM" id="SSF102114">
    <property type="entry name" value="Radical SAM enzymes"/>
    <property type="match status" value="1"/>
</dbReference>
<organism evidence="8 9">
    <name type="scientific">Desulfosporosinus fructosivorans</name>
    <dbReference type="NCBI Taxonomy" id="2018669"/>
    <lineage>
        <taxon>Bacteria</taxon>
        <taxon>Bacillati</taxon>
        <taxon>Bacillota</taxon>
        <taxon>Clostridia</taxon>
        <taxon>Eubacteriales</taxon>
        <taxon>Desulfitobacteriaceae</taxon>
        <taxon>Desulfosporosinus</taxon>
    </lineage>
</organism>
<evidence type="ECO:0000256" key="3">
    <source>
        <dbReference type="ARBA" id="ARBA00022691"/>
    </source>
</evidence>
<accession>A0A4Z0R7U4</accession>
<dbReference type="AlphaFoldDB" id="A0A4Z0R7U4"/>
<dbReference type="Proteomes" id="UP000298460">
    <property type="component" value="Unassembled WGS sequence"/>
</dbReference>
<evidence type="ECO:0000313" key="9">
    <source>
        <dbReference type="Proteomes" id="UP000298460"/>
    </source>
</evidence>
<dbReference type="EC" id="4.1.99.19" evidence="8"/>
<dbReference type="SMART" id="SM00876">
    <property type="entry name" value="BATS"/>
    <property type="match status" value="1"/>
</dbReference>
<dbReference type="Pfam" id="PF04055">
    <property type="entry name" value="Radical_SAM"/>
    <property type="match status" value="1"/>
</dbReference>
<dbReference type="OrthoDB" id="9801120at2"/>
<keyword evidence="6" id="KW-0411">Iron-sulfur</keyword>
<keyword evidence="9" id="KW-1185">Reference proteome</keyword>
<dbReference type="SFLD" id="SFLDG01060">
    <property type="entry name" value="BATS_domain_containing"/>
    <property type="match status" value="1"/>
</dbReference>
<dbReference type="InterPro" id="IPR010722">
    <property type="entry name" value="BATS_dom"/>
</dbReference>
<keyword evidence="4" id="KW-0479">Metal-binding</keyword>
<dbReference type="InterPro" id="IPR058240">
    <property type="entry name" value="rSAM_sf"/>
</dbReference>
<sequence>MFYEQITEWQQRLSDSSWESFNGIDVERVLARETLHPQDLAVLLSPAAITYLEPMAKKAQSLTIRHFGRTIGLFTPLYLANFCSNSCLYCSFHAGNEIVRCKLTIEQVIKEGEAISSTGLQHLLLLTGESRTQSGPSYMGECVRALRPMFASLGLEVYPLSTEEYRHLFEEGIDSVTLFQETYDETTYALVHPAGPKRDYHYRLGAPERACSAGISSVNIGALLGLSDWRRDAFYSALHADYLQRNFPGVEVAISVPRLRPYAGSFNSSAAPVTDEALVQIILAYRLFLPRAGITLSTRESPQMRENLLPLGITRMSAGALTSVGGYSETDNVGSAQFEIADERSVPEVVQMIRAKGYLPTFCDWVDMRAGKDALNSFK</sequence>
<dbReference type="GO" id="GO:0005506">
    <property type="term" value="F:iron ion binding"/>
    <property type="evidence" value="ECO:0007669"/>
    <property type="project" value="InterPro"/>
</dbReference>
<dbReference type="EMBL" id="SPQQ01000003">
    <property type="protein sequence ID" value="TGE38299.1"/>
    <property type="molecule type" value="Genomic_DNA"/>
</dbReference>
<dbReference type="CDD" id="cd01335">
    <property type="entry name" value="Radical_SAM"/>
    <property type="match status" value="1"/>
</dbReference>
<evidence type="ECO:0000256" key="1">
    <source>
        <dbReference type="ARBA" id="ARBA00001966"/>
    </source>
</evidence>
<keyword evidence="2" id="KW-0004">4Fe-4S</keyword>
<dbReference type="InterPro" id="IPR034428">
    <property type="entry name" value="ThiH/NoCL/HydG-like"/>
</dbReference>
<evidence type="ECO:0000259" key="7">
    <source>
        <dbReference type="SMART" id="SM00876"/>
    </source>
</evidence>
<evidence type="ECO:0000256" key="4">
    <source>
        <dbReference type="ARBA" id="ARBA00022723"/>
    </source>
</evidence>
<dbReference type="SFLD" id="SFLDG01081">
    <property type="entry name" value="cleavage_of_the_Ca-Cb_bond_in"/>
    <property type="match status" value="1"/>
</dbReference>
<dbReference type="PANTHER" id="PTHR43583">
    <property type="entry name" value="2-IMINOACETATE SYNTHASE"/>
    <property type="match status" value="1"/>
</dbReference>
<keyword evidence="3" id="KW-0949">S-adenosyl-L-methionine</keyword>
<dbReference type="GO" id="GO:0051539">
    <property type="term" value="F:4 iron, 4 sulfur cluster binding"/>
    <property type="evidence" value="ECO:0007669"/>
    <property type="project" value="UniProtKB-KW"/>
</dbReference>
<evidence type="ECO:0000256" key="5">
    <source>
        <dbReference type="ARBA" id="ARBA00023004"/>
    </source>
</evidence>
<dbReference type="InterPro" id="IPR012726">
    <property type="entry name" value="ThiH"/>
</dbReference>
<dbReference type="RefSeq" id="WP_135546274.1">
    <property type="nucleotide sequence ID" value="NZ_SPQQ01000003.1"/>
</dbReference>
<reference evidence="8 9" key="1">
    <citation type="submission" date="2019-03" db="EMBL/GenBank/DDBJ databases">
        <title>Draft Genome Sequence of Desulfosporosinus fructosivorans Strain 63.6F, Isolated from Marine Sediment in the Baltic Sea.</title>
        <authorList>
            <person name="Hausmann B."/>
            <person name="Vandieken V."/>
            <person name="Pjevac P."/>
            <person name="Schreck K."/>
            <person name="Herbold C.W."/>
            <person name="Loy A."/>
        </authorList>
    </citation>
    <scope>NUCLEOTIDE SEQUENCE [LARGE SCALE GENOMIC DNA]</scope>
    <source>
        <strain evidence="8 9">63.6F</strain>
    </source>
</reference>